<dbReference type="InterPro" id="IPR008503">
    <property type="entry name" value="Asp_endopeptidase"/>
</dbReference>
<dbReference type="PANTHER" id="PTHR38037:SF2">
    <property type="entry name" value="ATP-DEPENDENT ZINC PROTEASE DOMAIN-CONTAINING PROTEIN-RELATED"/>
    <property type="match status" value="1"/>
</dbReference>
<sequence>MPQKVLDPVDPKPVLSPEQFYNELQLHEQRLMQTITGVYQNQERQYEKLMRMDADLVTLLAQVEKINNRSKRASRSKVKLKKALPPKVPSLVEEKLLLGEQELVYIDEFAHIFTAHIDPAIDSSMLKADNLDLFERDGDQWVRFNLSLKSDNKSESGTDKTFEAKVRRMIRIKSRT</sequence>
<dbReference type="PANTHER" id="PTHR38037">
    <property type="entry name" value="ZN_PROTEASE DOMAIN-CONTAINING PROTEIN"/>
    <property type="match status" value="1"/>
</dbReference>
<reference evidence="2" key="1">
    <citation type="submission" date="2018-06" db="EMBL/GenBank/DDBJ databases">
        <authorList>
            <person name="Zhirakovskaya E."/>
        </authorList>
    </citation>
    <scope>NUCLEOTIDE SEQUENCE</scope>
</reference>
<proteinExistence type="predicted"/>
<name>A0A3B0Z205_9ZZZZ</name>
<dbReference type="EMBL" id="UOFO01000077">
    <property type="protein sequence ID" value="VAW85721.1"/>
    <property type="molecule type" value="Genomic_DNA"/>
</dbReference>
<dbReference type="InterPro" id="IPR021109">
    <property type="entry name" value="Peptidase_aspartic_dom_sf"/>
</dbReference>
<feature type="domain" description="Retropepsin-like aspartic endopeptidase" evidence="1">
    <location>
        <begin position="98"/>
        <end position="175"/>
    </location>
</feature>
<dbReference type="AlphaFoldDB" id="A0A3B0Z205"/>
<accession>A0A3B0Z205</accession>
<dbReference type="SUPFAM" id="SSF50630">
    <property type="entry name" value="Acid proteases"/>
    <property type="match status" value="1"/>
</dbReference>
<dbReference type="Gene3D" id="2.40.70.10">
    <property type="entry name" value="Acid Proteases"/>
    <property type="match status" value="1"/>
</dbReference>
<dbReference type="Pfam" id="PF05618">
    <property type="entry name" value="Zn_protease"/>
    <property type="match status" value="1"/>
</dbReference>
<organism evidence="2">
    <name type="scientific">hydrothermal vent metagenome</name>
    <dbReference type="NCBI Taxonomy" id="652676"/>
    <lineage>
        <taxon>unclassified sequences</taxon>
        <taxon>metagenomes</taxon>
        <taxon>ecological metagenomes</taxon>
    </lineage>
</organism>
<evidence type="ECO:0000313" key="2">
    <source>
        <dbReference type="EMBL" id="VAW85721.1"/>
    </source>
</evidence>
<evidence type="ECO:0000259" key="1">
    <source>
        <dbReference type="Pfam" id="PF05618"/>
    </source>
</evidence>
<protein>
    <recommendedName>
        <fullName evidence="1">Retropepsin-like aspartic endopeptidase domain-containing protein</fullName>
    </recommendedName>
</protein>
<gene>
    <name evidence="2" type="ORF">MNBD_GAMMA16-300</name>
</gene>
<feature type="non-terminal residue" evidence="2">
    <location>
        <position position="176"/>
    </location>
</feature>